<gene>
    <name evidence="1" type="ORF">E2C01_092105</name>
</gene>
<evidence type="ECO:0000313" key="1">
    <source>
        <dbReference type="EMBL" id="MPC96826.1"/>
    </source>
</evidence>
<proteinExistence type="predicted"/>
<evidence type="ECO:0000313" key="2">
    <source>
        <dbReference type="Proteomes" id="UP000324222"/>
    </source>
</evidence>
<dbReference type="Proteomes" id="UP000324222">
    <property type="component" value="Unassembled WGS sequence"/>
</dbReference>
<accession>A0A5B7JR58</accession>
<organism evidence="1 2">
    <name type="scientific">Portunus trituberculatus</name>
    <name type="common">Swimming crab</name>
    <name type="synonym">Neptunus trituberculatus</name>
    <dbReference type="NCBI Taxonomy" id="210409"/>
    <lineage>
        <taxon>Eukaryota</taxon>
        <taxon>Metazoa</taxon>
        <taxon>Ecdysozoa</taxon>
        <taxon>Arthropoda</taxon>
        <taxon>Crustacea</taxon>
        <taxon>Multicrustacea</taxon>
        <taxon>Malacostraca</taxon>
        <taxon>Eumalacostraca</taxon>
        <taxon>Eucarida</taxon>
        <taxon>Decapoda</taxon>
        <taxon>Pleocyemata</taxon>
        <taxon>Brachyura</taxon>
        <taxon>Eubrachyura</taxon>
        <taxon>Portunoidea</taxon>
        <taxon>Portunidae</taxon>
        <taxon>Portuninae</taxon>
        <taxon>Portunus</taxon>
    </lineage>
</organism>
<comment type="caution">
    <text evidence="1">The sequence shown here is derived from an EMBL/GenBank/DDBJ whole genome shotgun (WGS) entry which is preliminary data.</text>
</comment>
<protein>
    <submittedName>
        <fullName evidence="1">Uncharacterized protein</fullName>
    </submittedName>
</protein>
<dbReference type="AlphaFoldDB" id="A0A5B7JR58"/>
<sequence>MKQKRRGGGVPKQYHEARFVSDAVNEAQSEASSMTRFHIHSGDYLVILYSFKNSSIVKTGY</sequence>
<dbReference type="EMBL" id="VSRR010107498">
    <property type="protein sequence ID" value="MPC96826.1"/>
    <property type="molecule type" value="Genomic_DNA"/>
</dbReference>
<name>A0A5B7JR58_PORTR</name>
<reference evidence="1 2" key="1">
    <citation type="submission" date="2019-05" db="EMBL/GenBank/DDBJ databases">
        <title>Another draft genome of Portunus trituberculatus and its Hox gene families provides insights of decapod evolution.</title>
        <authorList>
            <person name="Jeong J.-H."/>
            <person name="Song I."/>
            <person name="Kim S."/>
            <person name="Choi T."/>
            <person name="Kim D."/>
            <person name="Ryu S."/>
            <person name="Kim W."/>
        </authorList>
    </citation>
    <scope>NUCLEOTIDE SEQUENCE [LARGE SCALE GENOMIC DNA]</scope>
    <source>
        <tissue evidence="1">Muscle</tissue>
    </source>
</reference>
<keyword evidence="2" id="KW-1185">Reference proteome</keyword>